<gene>
    <name evidence="2" type="ORF">TAT_000342200</name>
    <name evidence="3" type="ORF">TAV_000342000</name>
</gene>
<dbReference type="EMBL" id="UIVS01000004">
    <property type="protein sequence ID" value="SVP95261.1"/>
    <property type="molecule type" value="Genomic_DNA"/>
</dbReference>
<dbReference type="InterPro" id="IPR000529">
    <property type="entry name" value="Ribosomal_bS6"/>
</dbReference>
<dbReference type="InterPro" id="IPR014717">
    <property type="entry name" value="Transl_elong_EF1B/ribsomal_bS6"/>
</dbReference>
<dbReference type="GO" id="GO:0005840">
    <property type="term" value="C:ribosome"/>
    <property type="evidence" value="ECO:0007669"/>
    <property type="project" value="UniProtKB-KW"/>
</dbReference>
<proteinExistence type="inferred from homology"/>
<reference evidence="2" key="1">
    <citation type="submission" date="2018-07" db="EMBL/GenBank/DDBJ databases">
        <authorList>
            <person name="Quirk P.G."/>
            <person name="Krulwich T.A."/>
        </authorList>
    </citation>
    <scope>NUCLEOTIDE SEQUENCE</scope>
    <source>
        <strain evidence="2">Anand</strain>
    </source>
</reference>
<dbReference type="EMBL" id="UIVT01000004">
    <property type="protein sequence ID" value="SVP94416.1"/>
    <property type="molecule type" value="Genomic_DNA"/>
</dbReference>
<evidence type="ECO:0000256" key="1">
    <source>
        <dbReference type="ARBA" id="ARBA00009512"/>
    </source>
</evidence>
<protein>
    <submittedName>
        <fullName evidence="2">Ribosomal protein S6, putative</fullName>
    </submittedName>
</protein>
<dbReference type="Gene3D" id="3.30.70.60">
    <property type="match status" value="1"/>
</dbReference>
<evidence type="ECO:0000313" key="2">
    <source>
        <dbReference type="EMBL" id="SVP94416.1"/>
    </source>
</evidence>
<sequence length="111" mass="13082">MVLYESFLLFSKLANREEISTIVSHISKLANTYHGLVLNTQDLGLRINKPRVGVFWYGRYYYVAFAANPKIVPNLHKLYNSNSNILRHTTMRMLYRTNLMTIPYSHHYEDL</sequence>
<dbReference type="InterPro" id="IPR035980">
    <property type="entry name" value="Ribosomal_bS6_sf"/>
</dbReference>
<dbReference type="SUPFAM" id="SSF54995">
    <property type="entry name" value="Ribosomal protein S6"/>
    <property type="match status" value="1"/>
</dbReference>
<dbReference type="GO" id="GO:0019843">
    <property type="term" value="F:rRNA binding"/>
    <property type="evidence" value="ECO:0007669"/>
    <property type="project" value="InterPro"/>
</dbReference>
<dbReference type="GO" id="GO:0003735">
    <property type="term" value="F:structural constituent of ribosome"/>
    <property type="evidence" value="ECO:0007669"/>
    <property type="project" value="InterPro"/>
</dbReference>
<dbReference type="Pfam" id="PF01250">
    <property type="entry name" value="Ribosomal_S6"/>
    <property type="match status" value="1"/>
</dbReference>
<comment type="similarity">
    <text evidence="1">Belongs to the bacterial ribosomal protein bS6 family.</text>
</comment>
<dbReference type="CDD" id="cd15465">
    <property type="entry name" value="bS6_mito"/>
    <property type="match status" value="1"/>
</dbReference>
<evidence type="ECO:0000313" key="3">
    <source>
        <dbReference type="EMBL" id="SVP95261.1"/>
    </source>
</evidence>
<keyword evidence="2" id="KW-0687">Ribonucleoprotein</keyword>
<accession>A0A3B0NGT8</accession>
<organism evidence="2">
    <name type="scientific">Theileria annulata</name>
    <dbReference type="NCBI Taxonomy" id="5874"/>
    <lineage>
        <taxon>Eukaryota</taxon>
        <taxon>Sar</taxon>
        <taxon>Alveolata</taxon>
        <taxon>Apicomplexa</taxon>
        <taxon>Aconoidasida</taxon>
        <taxon>Piroplasmida</taxon>
        <taxon>Theileriidae</taxon>
        <taxon>Theileria</taxon>
    </lineage>
</organism>
<keyword evidence="2" id="KW-0689">Ribosomal protein</keyword>
<dbReference type="AlphaFoldDB" id="A0A3B0NGT8"/>
<name>A0A3B0NGT8_THEAN</name>
<dbReference type="GO" id="GO:0006412">
    <property type="term" value="P:translation"/>
    <property type="evidence" value="ECO:0007669"/>
    <property type="project" value="InterPro"/>
</dbReference>